<protein>
    <submittedName>
        <fullName evidence="1">DUF4249 domain-containing protein</fullName>
    </submittedName>
</protein>
<dbReference type="PROSITE" id="PS51257">
    <property type="entry name" value="PROKAR_LIPOPROTEIN"/>
    <property type="match status" value="1"/>
</dbReference>
<gene>
    <name evidence="1" type="ORF">N7U62_00130</name>
</gene>
<dbReference type="EMBL" id="JAOYOD010000001">
    <property type="protein sequence ID" value="MCV9385043.1"/>
    <property type="molecule type" value="Genomic_DNA"/>
</dbReference>
<accession>A0ABT3CNE4</accession>
<dbReference type="Proteomes" id="UP001300692">
    <property type="component" value="Unassembled WGS sequence"/>
</dbReference>
<dbReference type="InterPro" id="IPR025345">
    <property type="entry name" value="DUF4249"/>
</dbReference>
<evidence type="ECO:0000313" key="2">
    <source>
        <dbReference type="Proteomes" id="UP001300692"/>
    </source>
</evidence>
<dbReference type="RefSeq" id="WP_264135839.1">
    <property type="nucleotide sequence ID" value="NZ_JAOYOD010000001.1"/>
</dbReference>
<reference evidence="1 2" key="1">
    <citation type="submission" date="2022-10" db="EMBL/GenBank/DDBJ databases">
        <title>Comparative genomics and taxonomic characterization of three novel marine species of genus Reichenbachiella exhibiting antioxidant and polysaccharide degradation activities.</title>
        <authorList>
            <person name="Muhammad N."/>
            <person name="Lee Y.-J."/>
            <person name="Ko J."/>
            <person name="Kim S.-G."/>
        </authorList>
    </citation>
    <scope>NUCLEOTIDE SEQUENCE [LARGE SCALE GENOMIC DNA]</scope>
    <source>
        <strain evidence="1 2">ABR2-5</strain>
    </source>
</reference>
<evidence type="ECO:0000313" key="1">
    <source>
        <dbReference type="EMBL" id="MCV9385043.1"/>
    </source>
</evidence>
<dbReference type="Pfam" id="PF14054">
    <property type="entry name" value="DUF4249"/>
    <property type="match status" value="1"/>
</dbReference>
<sequence length="390" mass="44104">MKRILHISILIAGIYACVEPYDFEVKDTEEVMVVDVSLTNEVKTQEVRLFQSYPLDGTEGTPLTGAVISVQEVEGQEYPFIETSDPGVYQSVEQFGGSPGLSYVLKITTIDGQEFESLPEKMPEPVAIDSIYGRYIERPSSDDDRNLKGVQFMVDNHNDNEAFSSYRFEYKEDFSINVTYPSMYEYLEAEDSLIYRRPSIATCYNSRESTDFLTETTSGQSKNRLSEFPIVYVEDNEPQLRFNYSLTVRQLSISPGAYQYYKSLKENNESSGSFFDKQKGTVLGNISNVSDQAFPVLGYFEVAAVSTGFRYFPAGSFRSQGFVPSRYSFCDYNEYADTVAVDSLIFYDGLGYSKNVFTYTDPSLTSVAVVPSSCSDCRNYGVLEKPDFWE</sequence>
<name>A0ABT3CNE4_9BACT</name>
<comment type="caution">
    <text evidence="1">The sequence shown here is derived from an EMBL/GenBank/DDBJ whole genome shotgun (WGS) entry which is preliminary data.</text>
</comment>
<organism evidence="1 2">
    <name type="scientific">Reichenbachiella ulvae</name>
    <dbReference type="NCBI Taxonomy" id="2980104"/>
    <lineage>
        <taxon>Bacteria</taxon>
        <taxon>Pseudomonadati</taxon>
        <taxon>Bacteroidota</taxon>
        <taxon>Cytophagia</taxon>
        <taxon>Cytophagales</taxon>
        <taxon>Reichenbachiellaceae</taxon>
        <taxon>Reichenbachiella</taxon>
    </lineage>
</organism>
<proteinExistence type="predicted"/>
<keyword evidence="2" id="KW-1185">Reference proteome</keyword>